<keyword evidence="2" id="KW-1185">Reference proteome</keyword>
<comment type="caution">
    <text evidence="1">The sequence shown here is derived from an EMBL/GenBank/DDBJ whole genome shotgun (WGS) entry which is preliminary data.</text>
</comment>
<name>A0ACC4CP20_POPAL</name>
<reference evidence="1 2" key="1">
    <citation type="journal article" date="2024" name="Plant Biotechnol. J.">
        <title>Genome and CRISPR/Cas9 system of a widespread forest tree (Populus alba) in the world.</title>
        <authorList>
            <person name="Liu Y.J."/>
            <person name="Jiang P.F."/>
            <person name="Han X.M."/>
            <person name="Li X.Y."/>
            <person name="Wang H.M."/>
            <person name="Wang Y.J."/>
            <person name="Wang X.X."/>
            <person name="Zeng Q.Y."/>
        </authorList>
    </citation>
    <scope>NUCLEOTIDE SEQUENCE [LARGE SCALE GENOMIC DNA]</scope>
    <source>
        <strain evidence="2">cv. PAL-ZL1</strain>
    </source>
</reference>
<organism evidence="1 2">
    <name type="scientific">Populus alba</name>
    <name type="common">White poplar</name>
    <dbReference type="NCBI Taxonomy" id="43335"/>
    <lineage>
        <taxon>Eukaryota</taxon>
        <taxon>Viridiplantae</taxon>
        <taxon>Streptophyta</taxon>
        <taxon>Embryophyta</taxon>
        <taxon>Tracheophyta</taxon>
        <taxon>Spermatophyta</taxon>
        <taxon>Magnoliopsida</taxon>
        <taxon>eudicotyledons</taxon>
        <taxon>Gunneridae</taxon>
        <taxon>Pentapetalae</taxon>
        <taxon>rosids</taxon>
        <taxon>fabids</taxon>
        <taxon>Malpighiales</taxon>
        <taxon>Salicaceae</taxon>
        <taxon>Saliceae</taxon>
        <taxon>Populus</taxon>
    </lineage>
</organism>
<proteinExistence type="predicted"/>
<evidence type="ECO:0000313" key="2">
    <source>
        <dbReference type="Proteomes" id="UP000309997"/>
    </source>
</evidence>
<evidence type="ECO:0000313" key="1">
    <source>
        <dbReference type="EMBL" id="KAL3599744.1"/>
    </source>
</evidence>
<sequence>MDPLASIEDQFVKLHPCLPVNTRIGIVGGGPSGISAAYALAKLGYQNVTVLEKHHTVGGMCESVDIEGRIYDLGGQVLAKNSAPVIFHLAKEVGSELEEMDSHKLAHIDSSTGKYQDIKVADDYVAVISLTLELQDKAKDSGRIGVHAVSELAADLTPTYLESRGFKSVPKSVAYGYTASGYGFVQDMPYAYIHEFTRTSMAGKIRRFKGGYTSLWQKISESLPIEVNCKTDVLAIRRSSDSVRVDVKRNNGEIQEMEFDKIIISGSFPFRNGNTYRFPAEKSTESETEVMDLSEVERYFFRKVQTIDYYTTVLKIKGLEDMPVGFYYFGEYMEDPATIGHPVAMQKFYADTDIFLFWSYGNSFDIKGPTVAELAKKVVMSMGAKVEEEVLQRRFKYFPHVGSQEMKDGFYDKLESELQGQRNTYYVGGLMAFELTERNSSYAMDLICKHFANNNPVAMFPYVKSLFSLKSDCWDRNPKELGEGLEFPDLSTLDGYLKHWGTESMTKDKTLYTWIGEDGAVVCQRTYAELHAKASCIARKLLTSRKPVIKPGDRVLLVYVPGLDFIDAFFGCLRAKVLPVPVLPPDPLQRGGQALLKIGSIAKSCNAVAILSTLLYHSAVRAGSVKNLISLAGKNGKWPNLPWMHTDSWLKDSKVLAPENIAYESESQPDDLCFLQFTSGSTGDAKGVMITHGGLIHNVKLMKRRYKSTSKTVLVSWLPQYHDMGLIGGLFTALVSGGSAILFSPMTFIKNPLLWLQIMSKYHATHSAGPNFAFELLIRRLEYADKDKVRNFDLSSLIFLMVAAEPVRQRTLKRFVELTRPFGLSQEVMAPGYGLAENCVFVTCAYGEGKPILVDWQGRVCCGYVEPNGEDIDIRIVDPESNEELRESGREGEIWISSPSAGIGYWGREELSQSTFRNVLQNHPGRKYTRTGDLGRIIDGKVFITGRIKDLIIVAGRNIYSTDVEKTVESASELLRPGCCAVIGVPEEVLSSKGISLPDCSDQVGLVVIAEVRDAKHVEKDVVENIRSRVAEEHGVTLASIKLIKPRTISKTTSGKIKRFECLKHFTDGTLNIVPDPFFAKRKLLRSFTTGTSKEGLTPRSRLATSPTPTAKLMNKEIVEFLKGLVSEQTGIPIKNISATESLVSYGIDSIGVVRAAQKLSDFLGVPVGAVDIFTATCIADLASFSENLAMKSQPQLMNSQSYQPEPDIDSAAFDTEVSTTRLISVWFFQLLALVYVCAMLSFPAYFSVSAFTSLLSASHMLNEEFPWWNYLIPLALAPLAWILGIISTCISIAFLGNSFLKPNYALTPEVSIWSIHFVKWWALYKAQEISSKVFAEHLRGTVFLNYWFEMLGAKIGSSVLLDTVDITDPSLVSIGDGAVIAEGALLQSHEVRNGILSFKAIRIGRNSSVGPYAVIQKGSTLGEEADVQPLQKTEGGKAVLKSSKAHNVQKGAMLSDKATYHFMGIYMVGLISTLSAAIIYFLYIWLSQKPASLQHFSFLCISGAFHWTPFTIIAYATMIANVPSNPATFAISVAIVHLAHGLILSLLTCTLTHFLAEKQEKRESHMKAWLRHRITIACHLRFAKLLSGTEAFCIYLRLLGASVGEHCSIRAVNPVSDPELITIGDGVHLGDFSRMIAGFYSSSGFTQGKIEVQDNSVVGSQSLILPGSVVQKDVILGALSVAPANSVLRQGGVYIGSQTPVMIKNTMHALDERIEEMDFKYKKIVGNLAANLAANTLKVKARYFHRIGVGGKGYLKIYDNLKGFPDHKIFQAGKSYPIVVRHSNGMSADDDARIDVRGAAIRILSEDNRSNSSSLLDLTLKTGKALSARTIADFATWLICGLPAREQQVKRAPHIRDAVWMSLRNANSFAELHYYSNICRLFRFSDGQEMYVKFKLRPGDENISEDSGKVEPMGILPPETGAIPRDEKDTRPLLFLAEDFQSRVSSPGGVRYIFQLQIRPVPHDDATCEIALDCTKPWDESEFPYIDIGEIHIDQNLTGAESEALEFNPYIRCHEVDVIRATSSSQSASIDHGRSLIYEICQHLRNGEPLPEAWRIFIEQSDVKVDLSGCPMAAALEKKDSGKVTLARTWYQTLWVIFAQPLLQTFLPYFLMGLLIFAPLNWILLLKESKKVAMHWLLPLVWVSSGVLAALACVVAKWILVGKKKEGQTVHIWSMGVFMDTVWQAFRTVVGDYFMEMTRGSILFLLWLKLMGSDIDLDQGAYVDSMGAALNPEMVEIERGGCVGREALLFGHIYEGDGGKVKFGRIRVGEGGFVGSRAIAMPGVRVEIGGNLSALSLAMKEEIVRSSLMGELEEIGADICSDIEVDDIRCGNIAEKDVSDEEIEAEALERRMWKDHVKLKRIKEKQKLAAQQAAEKQKPKQTTDQARRKKMARAQDGILKYMLKLMEVCKARGFVYGIIPEKGKPVSGASDNIRAWWKEKVKFDKNGPAAIAKYEAECLAIGVLSREESLIQQPSIDNGASGVTESPQGGRGQKKKPAISSDSDYDVDGVDDGVGSVSSKDNRRNQPMDVEPLSSRNDITIPVQDKDLGEKRRRRKRPREKSSHADQQSPPPVNDECFGVEQTNTLPDINHTDLQPVEYQMHNTHPENFTSSAVMPMEKGLVGESSPPQSDFNYYSGVPSTNVNSTERIFVDRGAAIYPLGQNSELHHETTYSNIYNPSLDYGTNHDGKHSQMAMNVRPEDDRFLIPALHGNGNDLTGGEPHHLAKDTLPTEQDTAVDRHFEFDLPDFAINSPFLEMSSFSLDNLFVDPDDDLIQCFGA</sequence>
<dbReference type="EMBL" id="RCHU02000003">
    <property type="protein sequence ID" value="KAL3599744.1"/>
    <property type="molecule type" value="Genomic_DNA"/>
</dbReference>
<accession>A0ACC4CP20</accession>
<dbReference type="Proteomes" id="UP000309997">
    <property type="component" value="Unassembled WGS sequence"/>
</dbReference>
<protein>
    <submittedName>
        <fullName evidence="1">Uncharacterized protein</fullName>
    </submittedName>
</protein>
<gene>
    <name evidence="1" type="ORF">D5086_007662</name>
</gene>